<gene>
    <name evidence="2" type="ORF">LTR62_007785</name>
</gene>
<dbReference type="EMBL" id="JAVRRL010000077">
    <property type="protein sequence ID" value="KAK5108811.1"/>
    <property type="molecule type" value="Genomic_DNA"/>
</dbReference>
<organism evidence="2 3">
    <name type="scientific">Meristemomyces frigidus</name>
    <dbReference type="NCBI Taxonomy" id="1508187"/>
    <lineage>
        <taxon>Eukaryota</taxon>
        <taxon>Fungi</taxon>
        <taxon>Dikarya</taxon>
        <taxon>Ascomycota</taxon>
        <taxon>Pezizomycotina</taxon>
        <taxon>Dothideomycetes</taxon>
        <taxon>Dothideomycetidae</taxon>
        <taxon>Mycosphaerellales</taxon>
        <taxon>Teratosphaeriaceae</taxon>
        <taxon>Meristemomyces</taxon>
    </lineage>
</organism>
<reference evidence="2" key="1">
    <citation type="submission" date="2023-08" db="EMBL/GenBank/DDBJ databases">
        <title>Black Yeasts Isolated from many extreme environments.</title>
        <authorList>
            <person name="Coleine C."/>
            <person name="Stajich J.E."/>
            <person name="Selbmann L."/>
        </authorList>
    </citation>
    <scope>NUCLEOTIDE SEQUENCE</scope>
    <source>
        <strain evidence="2">CCFEE 5401</strain>
    </source>
</reference>
<sequence>MDLGHPSLATELEGYLHAQLKVHLTTLLDRSDRCAGSPPPPRRGIALLIKKPPYSYWLSPSSYRRNKTIVAWLNGTRTELNTQSWPAIEAGFLAMWVVNAAFTTKIEVRSRAYLVYPLNSIDKQTITTTTPLPADRHHHSSDIPTSFPLDLTFNFTLTTPTQQTCIRFNFISIIDLARPSEIKLAEYIEQRIAEREGNVFETSTQPSAVIITIVWEDGSSQDVNAVTWEDATQRFRALGDVDGVVRARVEVGVLFDGEALMQARGVLVRAGVTESDDPSDDDSDGSGVVDERWG</sequence>
<comment type="caution">
    <text evidence="2">The sequence shown here is derived from an EMBL/GenBank/DDBJ whole genome shotgun (WGS) entry which is preliminary data.</text>
</comment>
<protein>
    <submittedName>
        <fullName evidence="2">Uncharacterized protein</fullName>
    </submittedName>
</protein>
<dbReference type="Proteomes" id="UP001310890">
    <property type="component" value="Unassembled WGS sequence"/>
</dbReference>
<proteinExistence type="predicted"/>
<feature type="compositionally biased region" description="Acidic residues" evidence="1">
    <location>
        <begin position="274"/>
        <end position="284"/>
    </location>
</feature>
<feature type="region of interest" description="Disordered" evidence="1">
    <location>
        <begin position="271"/>
        <end position="294"/>
    </location>
</feature>
<evidence type="ECO:0000313" key="3">
    <source>
        <dbReference type="Proteomes" id="UP001310890"/>
    </source>
</evidence>
<name>A0AAN7TE69_9PEZI</name>
<evidence type="ECO:0000313" key="2">
    <source>
        <dbReference type="EMBL" id="KAK5108811.1"/>
    </source>
</evidence>
<evidence type="ECO:0000256" key="1">
    <source>
        <dbReference type="SAM" id="MobiDB-lite"/>
    </source>
</evidence>
<accession>A0AAN7TE69</accession>
<dbReference type="AlphaFoldDB" id="A0AAN7TE69"/>